<dbReference type="InterPro" id="IPR029063">
    <property type="entry name" value="SAM-dependent_MTases_sf"/>
</dbReference>
<dbReference type="InterPro" id="IPR004033">
    <property type="entry name" value="UbiE/COQ5_MeTrFase"/>
</dbReference>
<feature type="binding site" evidence="4">
    <location>
        <position position="83"/>
    </location>
    <ligand>
        <name>S-adenosyl-L-methionine</name>
        <dbReference type="ChEBI" id="CHEBI:59789"/>
    </ligand>
</feature>
<feature type="binding site" evidence="4">
    <location>
        <position position="63"/>
    </location>
    <ligand>
        <name>S-adenosyl-L-methionine</name>
        <dbReference type="ChEBI" id="CHEBI:59789"/>
    </ligand>
</feature>
<dbReference type="EnsemblBacteria" id="ABY36827">
    <property type="protein sequence ID" value="ABY36827"/>
    <property type="gene ID" value="Caur_3644"/>
</dbReference>
<organism evidence="5 6">
    <name type="scientific">Chloroflexus aurantiacus (strain ATCC 29366 / DSM 635 / J-10-fl)</name>
    <dbReference type="NCBI Taxonomy" id="324602"/>
    <lineage>
        <taxon>Bacteria</taxon>
        <taxon>Bacillati</taxon>
        <taxon>Chloroflexota</taxon>
        <taxon>Chloroflexia</taxon>
        <taxon>Chloroflexales</taxon>
        <taxon>Chloroflexineae</taxon>
        <taxon>Chloroflexaceae</taxon>
        <taxon>Chloroflexus</taxon>
    </lineage>
</organism>
<dbReference type="FunCoup" id="A9WB34">
    <property type="interactions" value="520"/>
</dbReference>
<dbReference type="GO" id="GO:0008168">
    <property type="term" value="F:methyltransferase activity"/>
    <property type="evidence" value="ECO:0000318"/>
    <property type="project" value="GO_Central"/>
</dbReference>
<evidence type="ECO:0000256" key="4">
    <source>
        <dbReference type="HAMAP-Rule" id="MF_01813"/>
    </source>
</evidence>
<comment type="function">
    <text evidence="4">Methyltransferase required for the conversion of demethylmenaquinol (DMKH2) to menaquinol (MKH2).</text>
</comment>
<keyword evidence="5" id="KW-0830">Ubiquinone</keyword>
<dbReference type="Proteomes" id="UP000002008">
    <property type="component" value="Chromosome"/>
</dbReference>
<keyword evidence="6" id="KW-1185">Reference proteome</keyword>
<dbReference type="RefSeq" id="WP_012259480.1">
    <property type="nucleotide sequence ID" value="NC_010175.1"/>
</dbReference>
<sequence>MNVLPPPEAKAAYVEQMFARIARGYDRVNRVMTFGLDQGWRRKVVEYVAPPVHGRALDVGTGTGDFLIELAAWAREGLVVGVDFTVPMMQAGQPKIADLAQSGRAAFVAGDALQLPFPDNTFDAITTGFVLRNVTDIPAALREMYRVARPGATMACLEVARPRHPLLRWGHRIYFEHVVPWIGALLGGDRRAYTYLPQSARAFPPPDDLAAMMREAGWSHVFYRLYGLGAVAIHVGAKKM</sequence>
<comment type="similarity">
    <text evidence="4">Belongs to the class I-like SAM-binding methyltransferase superfamily. MenG/UbiE family.</text>
</comment>
<evidence type="ECO:0000313" key="6">
    <source>
        <dbReference type="Proteomes" id="UP000002008"/>
    </source>
</evidence>
<dbReference type="UniPathway" id="UPA00079">
    <property type="reaction ID" value="UER00169"/>
</dbReference>
<dbReference type="GO" id="GO:0032259">
    <property type="term" value="P:methylation"/>
    <property type="evidence" value="ECO:0007669"/>
    <property type="project" value="UniProtKB-KW"/>
</dbReference>
<comment type="caution">
    <text evidence="4">Lacks conserved residue(s) required for the propagation of feature annotation.</text>
</comment>
<evidence type="ECO:0000256" key="2">
    <source>
        <dbReference type="ARBA" id="ARBA00022679"/>
    </source>
</evidence>
<dbReference type="EMBL" id="CP000909">
    <property type="protein sequence ID" value="ABY36827.1"/>
    <property type="molecule type" value="Genomic_DNA"/>
</dbReference>
<dbReference type="SUPFAM" id="SSF53335">
    <property type="entry name" value="S-adenosyl-L-methionine-dependent methyltransferases"/>
    <property type="match status" value="1"/>
</dbReference>
<proteinExistence type="inferred from homology"/>
<keyword evidence="4" id="KW-0474">Menaquinone biosynthesis</keyword>
<dbReference type="PROSITE" id="PS51608">
    <property type="entry name" value="SAM_MT_UBIE"/>
    <property type="match status" value="1"/>
</dbReference>
<dbReference type="eggNOG" id="COG2226">
    <property type="taxonomic scope" value="Bacteria"/>
</dbReference>
<evidence type="ECO:0000313" key="5">
    <source>
        <dbReference type="EMBL" id="ABY36827.1"/>
    </source>
</evidence>
<dbReference type="GO" id="GO:0043770">
    <property type="term" value="F:demethylmenaquinone methyltransferase activity"/>
    <property type="evidence" value="ECO:0007669"/>
    <property type="project" value="UniProtKB-UniRule"/>
</dbReference>
<dbReference type="KEGG" id="cau:Caur_3644"/>
<dbReference type="CDD" id="cd02440">
    <property type="entry name" value="AdoMet_MTases"/>
    <property type="match status" value="1"/>
</dbReference>
<comment type="catalytic activity">
    <reaction evidence="4">
        <text>a 2-demethylmenaquinol + S-adenosyl-L-methionine = a menaquinol + S-adenosyl-L-homocysteine + H(+)</text>
        <dbReference type="Rhea" id="RHEA:42640"/>
        <dbReference type="Rhea" id="RHEA-COMP:9539"/>
        <dbReference type="Rhea" id="RHEA-COMP:9563"/>
        <dbReference type="ChEBI" id="CHEBI:15378"/>
        <dbReference type="ChEBI" id="CHEBI:18151"/>
        <dbReference type="ChEBI" id="CHEBI:55437"/>
        <dbReference type="ChEBI" id="CHEBI:57856"/>
        <dbReference type="ChEBI" id="CHEBI:59789"/>
        <dbReference type="EC" id="2.1.1.163"/>
    </reaction>
</comment>
<dbReference type="NCBIfam" id="NF001244">
    <property type="entry name" value="PRK00216.1-5"/>
    <property type="match status" value="1"/>
</dbReference>
<keyword evidence="3 4" id="KW-0949">S-adenosyl-L-methionine</keyword>
<dbReference type="EC" id="2.1.1.163" evidence="4"/>
<protein>
    <recommendedName>
        <fullName evidence="4">Demethylmenaquinone methyltransferase</fullName>
        <ecNumber evidence="4">2.1.1.163</ecNumber>
    </recommendedName>
</protein>
<dbReference type="GO" id="GO:0009234">
    <property type="term" value="P:menaquinone biosynthetic process"/>
    <property type="evidence" value="ECO:0007669"/>
    <property type="project" value="UniProtKB-UniRule"/>
</dbReference>
<dbReference type="AlphaFoldDB" id="A9WB34"/>
<gene>
    <name evidence="4" type="primary">menG</name>
    <name evidence="5" type="ordered locus">Caur_3644</name>
</gene>
<keyword evidence="1 4" id="KW-0489">Methyltransferase</keyword>
<accession>A9WB34</accession>
<evidence type="ECO:0000256" key="1">
    <source>
        <dbReference type="ARBA" id="ARBA00022603"/>
    </source>
</evidence>
<dbReference type="PATRIC" id="fig|324602.8.peg.4098"/>
<dbReference type="HOGENOM" id="CLU_037990_0_0_0"/>
<dbReference type="Gene3D" id="3.40.50.150">
    <property type="entry name" value="Vaccinia Virus protein VP39"/>
    <property type="match status" value="1"/>
</dbReference>
<feature type="binding site" evidence="4">
    <location>
        <begin position="111"/>
        <end position="112"/>
    </location>
    <ligand>
        <name>S-adenosyl-L-methionine</name>
        <dbReference type="ChEBI" id="CHEBI:59789"/>
    </ligand>
</feature>
<dbReference type="HAMAP" id="MF_01813">
    <property type="entry name" value="MenG_UbiE_methyltr"/>
    <property type="match status" value="1"/>
</dbReference>
<evidence type="ECO:0000256" key="3">
    <source>
        <dbReference type="ARBA" id="ARBA00022691"/>
    </source>
</evidence>
<keyword evidence="2 4" id="KW-0808">Transferase</keyword>
<dbReference type="PANTHER" id="PTHR43591:SF24">
    <property type="entry name" value="2-METHOXY-6-POLYPRENYL-1,4-BENZOQUINOL METHYLASE, MITOCHONDRIAL"/>
    <property type="match status" value="1"/>
</dbReference>
<name>A9WB34_CHLAA</name>
<comment type="pathway">
    <text evidence="4">Quinol/quinone metabolism; menaquinone biosynthesis; menaquinol from 1,4-dihydroxy-2-naphthoate: step 2/2.</text>
</comment>
<dbReference type="PANTHER" id="PTHR43591">
    <property type="entry name" value="METHYLTRANSFERASE"/>
    <property type="match status" value="1"/>
</dbReference>
<dbReference type="NCBIfam" id="TIGR01934">
    <property type="entry name" value="MenG_MenH_UbiE"/>
    <property type="match status" value="1"/>
</dbReference>
<dbReference type="STRING" id="324602.Caur_3644"/>
<dbReference type="InParanoid" id="A9WB34"/>
<dbReference type="Pfam" id="PF01209">
    <property type="entry name" value="Ubie_methyltran"/>
    <property type="match status" value="1"/>
</dbReference>
<reference evidence="6" key="1">
    <citation type="journal article" date="2011" name="BMC Genomics">
        <title>Complete genome sequence of the filamentous anoxygenic phototrophic bacterium Chloroflexus aurantiacus.</title>
        <authorList>
            <person name="Tang K.H."/>
            <person name="Barry K."/>
            <person name="Chertkov O."/>
            <person name="Dalin E."/>
            <person name="Han C.S."/>
            <person name="Hauser L.J."/>
            <person name="Honchak B.M."/>
            <person name="Karbach L.E."/>
            <person name="Land M.L."/>
            <person name="Lapidus A."/>
            <person name="Larimer F.W."/>
            <person name="Mikhailova N."/>
            <person name="Pitluck S."/>
            <person name="Pierson B.K."/>
            <person name="Blankenship R.E."/>
        </authorList>
    </citation>
    <scope>NUCLEOTIDE SEQUENCE [LARGE SCALE GENOMIC DNA]</scope>
    <source>
        <strain evidence="6">ATCC 29366 / DSM 635 / J-10-fl</strain>
    </source>
</reference>